<name>A0A1I6IDV0_9FLAO</name>
<protein>
    <recommendedName>
        <fullName evidence="4">DUF3828 domain-containing protein</fullName>
    </recommendedName>
</protein>
<dbReference type="AlphaFoldDB" id="A0A1I6IDV0"/>
<keyword evidence="1" id="KW-0732">Signal</keyword>
<feature type="chain" id="PRO_5011630719" description="DUF3828 domain-containing protein" evidence="1">
    <location>
        <begin position="23"/>
        <end position="166"/>
    </location>
</feature>
<reference evidence="3" key="1">
    <citation type="submission" date="2016-10" db="EMBL/GenBank/DDBJ databases">
        <authorList>
            <person name="Varghese N."/>
            <person name="Submissions S."/>
        </authorList>
    </citation>
    <scope>NUCLEOTIDE SEQUENCE [LARGE SCALE GENOMIC DNA]</scope>
    <source>
        <strain evidence="3">DSM 19891</strain>
    </source>
</reference>
<gene>
    <name evidence="2" type="ORF">SAMN04488010_1540</name>
</gene>
<proteinExistence type="predicted"/>
<keyword evidence="3" id="KW-1185">Reference proteome</keyword>
<evidence type="ECO:0008006" key="4">
    <source>
        <dbReference type="Google" id="ProtNLM"/>
    </source>
</evidence>
<accession>A0A1I6IDV0</accession>
<evidence type="ECO:0000313" key="2">
    <source>
        <dbReference type="EMBL" id="SFR64878.1"/>
    </source>
</evidence>
<dbReference type="Proteomes" id="UP000199462">
    <property type="component" value="Unassembled WGS sequence"/>
</dbReference>
<dbReference type="EMBL" id="FOYX01000001">
    <property type="protein sequence ID" value="SFR64878.1"/>
    <property type="molecule type" value="Genomic_DNA"/>
</dbReference>
<organism evidence="2 3">
    <name type="scientific">Maribacter stanieri</name>
    <dbReference type="NCBI Taxonomy" id="440514"/>
    <lineage>
        <taxon>Bacteria</taxon>
        <taxon>Pseudomonadati</taxon>
        <taxon>Bacteroidota</taxon>
        <taxon>Flavobacteriia</taxon>
        <taxon>Flavobacteriales</taxon>
        <taxon>Flavobacteriaceae</taxon>
        <taxon>Maribacter</taxon>
    </lineage>
</organism>
<evidence type="ECO:0000313" key="3">
    <source>
        <dbReference type="Proteomes" id="UP000199462"/>
    </source>
</evidence>
<feature type="signal peptide" evidence="1">
    <location>
        <begin position="1"/>
        <end position="22"/>
    </location>
</feature>
<sequence length="166" mass="19253">MKRPIHFLFIIISLLVYNTSFAQEDIRNTEVVNSVFNALKTQSEKEFLKILPTTSEVEYLIPIVKNAQPKENIPSVDTIISKFEIKVIENFKNISKRGNSFGVLWEDIILEKVSYKSNPDHNVPIERGSITMECSSNDKKFLIVLKKSYKIQDTWRVMDPIKFTLL</sequence>
<evidence type="ECO:0000256" key="1">
    <source>
        <dbReference type="SAM" id="SignalP"/>
    </source>
</evidence>
<dbReference type="RefSeq" id="WP_091902509.1">
    <property type="nucleotide sequence ID" value="NZ_FOYX01000001.1"/>
</dbReference>
<dbReference type="STRING" id="440514.SAMN04488010_1540"/>